<evidence type="ECO:0000256" key="9">
    <source>
        <dbReference type="PROSITE-ProRule" id="PRU01240"/>
    </source>
</evidence>
<reference evidence="13" key="1">
    <citation type="submission" date="2015-07" db="EMBL/GenBank/DDBJ databases">
        <title>Draft Genome Sequences of Anaerolinea thermolimosa IMO-1, Bellilinea caldifistulae GOMI-1, Leptolinea tardivitalis YMTK-2, Levilinea saccharolytica KIBI-1,Longilinea arvoryzae KOME-1, Previously Described as Members of the Anaerolineaceae (Chloroflexi).</title>
        <authorList>
            <person name="Sekiguchi Y."/>
            <person name="Ohashi A."/>
            <person name="Matsuura N."/>
            <person name="Tourlousse M.D."/>
        </authorList>
    </citation>
    <scope>NUCLEOTIDE SEQUENCE [LARGE SCALE GENOMIC DNA]</scope>
    <source>
        <strain evidence="13">KOME-1</strain>
    </source>
</reference>
<evidence type="ECO:0000256" key="4">
    <source>
        <dbReference type="ARBA" id="ARBA00022670"/>
    </source>
</evidence>
<evidence type="ECO:0000256" key="5">
    <source>
        <dbReference type="ARBA" id="ARBA00022729"/>
    </source>
</evidence>
<dbReference type="InterPro" id="IPR023828">
    <property type="entry name" value="Peptidase_S8_Ser-AS"/>
</dbReference>
<evidence type="ECO:0000256" key="7">
    <source>
        <dbReference type="ARBA" id="ARBA00022825"/>
    </source>
</evidence>
<dbReference type="SUPFAM" id="SSF52743">
    <property type="entry name" value="Subtilisin-like"/>
    <property type="match status" value="1"/>
</dbReference>
<dbReference type="GO" id="GO:0004252">
    <property type="term" value="F:serine-type endopeptidase activity"/>
    <property type="evidence" value="ECO:0007669"/>
    <property type="project" value="UniProtKB-UniRule"/>
</dbReference>
<evidence type="ECO:0000256" key="8">
    <source>
        <dbReference type="PIRSR" id="PIRSR615500-1"/>
    </source>
</evidence>
<dbReference type="Pfam" id="PF00082">
    <property type="entry name" value="Peptidase_S8"/>
    <property type="match status" value="1"/>
</dbReference>
<gene>
    <name evidence="13" type="ORF">LARV_03684</name>
</gene>
<dbReference type="STRING" id="360412.LARV_03684"/>
<keyword evidence="4 9" id="KW-0645">Protease</keyword>
<name>A0A0S7BNL2_9CHLR</name>
<dbReference type="GO" id="GO:0006508">
    <property type="term" value="P:proteolysis"/>
    <property type="evidence" value="ECO:0007669"/>
    <property type="project" value="UniProtKB-KW"/>
</dbReference>
<dbReference type="InterPro" id="IPR034213">
    <property type="entry name" value="S8_Vpr-like"/>
</dbReference>
<feature type="active site" description="Charge relay system" evidence="8 9">
    <location>
        <position position="614"/>
    </location>
</feature>
<dbReference type="PROSITE" id="PS00136">
    <property type="entry name" value="SUBTILASE_ASP"/>
    <property type="match status" value="1"/>
</dbReference>
<keyword evidence="2" id="KW-0134">Cell wall</keyword>
<dbReference type="Gene3D" id="3.40.50.200">
    <property type="entry name" value="Peptidase S8/S53 domain"/>
    <property type="match status" value="2"/>
</dbReference>
<evidence type="ECO:0000259" key="11">
    <source>
        <dbReference type="Pfam" id="PF00082"/>
    </source>
</evidence>
<dbReference type="Proteomes" id="UP000055060">
    <property type="component" value="Unassembled WGS sequence"/>
</dbReference>
<evidence type="ECO:0000259" key="12">
    <source>
        <dbReference type="Pfam" id="PF02225"/>
    </source>
</evidence>
<dbReference type="InterPro" id="IPR050131">
    <property type="entry name" value="Peptidase_S8_subtilisin-like"/>
</dbReference>
<dbReference type="AlphaFoldDB" id="A0A0S7BNL2"/>
<feature type="domain" description="Peptidase S8/S53" evidence="11">
    <location>
        <begin position="198"/>
        <end position="651"/>
    </location>
</feature>
<organism evidence="13">
    <name type="scientific">Longilinea arvoryzae</name>
    <dbReference type="NCBI Taxonomy" id="360412"/>
    <lineage>
        <taxon>Bacteria</taxon>
        <taxon>Bacillati</taxon>
        <taxon>Chloroflexota</taxon>
        <taxon>Anaerolineae</taxon>
        <taxon>Anaerolineales</taxon>
        <taxon>Anaerolineaceae</taxon>
        <taxon>Longilinea</taxon>
    </lineage>
</organism>
<dbReference type="PANTHER" id="PTHR43806:SF65">
    <property type="entry name" value="SERINE PROTEASE APRX"/>
    <property type="match status" value="1"/>
</dbReference>
<dbReference type="RefSeq" id="WP_075075027.1">
    <property type="nucleotide sequence ID" value="NZ_DF967972.1"/>
</dbReference>
<keyword evidence="14" id="KW-1185">Reference proteome</keyword>
<keyword evidence="7 9" id="KW-0720">Serine protease</keyword>
<evidence type="ECO:0000256" key="2">
    <source>
        <dbReference type="ARBA" id="ARBA00022512"/>
    </source>
</evidence>
<dbReference type="EMBL" id="DF967972">
    <property type="protein sequence ID" value="GAP15890.1"/>
    <property type="molecule type" value="Genomic_DNA"/>
</dbReference>
<evidence type="ECO:0000313" key="13">
    <source>
        <dbReference type="EMBL" id="GAP15890.1"/>
    </source>
</evidence>
<evidence type="ECO:0000256" key="1">
    <source>
        <dbReference type="ARBA" id="ARBA00011073"/>
    </source>
</evidence>
<evidence type="ECO:0000256" key="10">
    <source>
        <dbReference type="RuleBase" id="RU003355"/>
    </source>
</evidence>
<feature type="active site" description="Charge relay system" evidence="8 9">
    <location>
        <position position="207"/>
    </location>
</feature>
<dbReference type="Gene3D" id="3.50.30.30">
    <property type="match status" value="1"/>
</dbReference>
<keyword evidence="5" id="KW-0732">Signal</keyword>
<proteinExistence type="inferred from homology"/>
<dbReference type="SUPFAM" id="SSF52025">
    <property type="entry name" value="PA domain"/>
    <property type="match status" value="1"/>
</dbReference>
<dbReference type="PROSITE" id="PS00138">
    <property type="entry name" value="SUBTILASE_SER"/>
    <property type="match status" value="1"/>
</dbReference>
<feature type="active site" description="Charge relay system" evidence="8 9">
    <location>
        <position position="279"/>
    </location>
</feature>
<dbReference type="OrthoDB" id="9762689at2"/>
<dbReference type="InterPro" id="IPR022398">
    <property type="entry name" value="Peptidase_S8_His-AS"/>
</dbReference>
<dbReference type="PROSITE" id="PS00137">
    <property type="entry name" value="SUBTILASE_HIS"/>
    <property type="match status" value="1"/>
</dbReference>
<evidence type="ECO:0000256" key="6">
    <source>
        <dbReference type="ARBA" id="ARBA00022801"/>
    </source>
</evidence>
<keyword evidence="3" id="KW-0964">Secreted</keyword>
<accession>A0A0S7BNL2</accession>
<dbReference type="PANTHER" id="PTHR43806">
    <property type="entry name" value="PEPTIDASE S8"/>
    <property type="match status" value="1"/>
</dbReference>
<dbReference type="InterPro" id="IPR015500">
    <property type="entry name" value="Peptidase_S8_subtilisin-rel"/>
</dbReference>
<evidence type="ECO:0000256" key="3">
    <source>
        <dbReference type="ARBA" id="ARBA00022525"/>
    </source>
</evidence>
<feature type="domain" description="PA" evidence="12">
    <location>
        <begin position="461"/>
        <end position="540"/>
    </location>
</feature>
<dbReference type="InterPro" id="IPR036852">
    <property type="entry name" value="Peptidase_S8/S53_dom_sf"/>
</dbReference>
<comment type="similarity">
    <text evidence="1 9 10">Belongs to the peptidase S8 family.</text>
</comment>
<sequence>MRKTLLSVVGLLVVVTLLMAPLQGSVKAQTTVPPQPERQYEELPQEVIDAFADGMTVDEFLAQNKGPIPMALWDLTDKKIAVVIEMGAPALLSNLMASGKTPESAPAFTQQNYSAQLMKAQDPLVSKIATVGGNVISRYTKVYNGVLAMVPGKEINALRGMAGVKAIHNAPLYEPTLAASVPLIQADDVWAATPGYDGTGVTIAVIDTGIDYTHAALGGAGTVTAYADNDPDVIEAGSFPTAKVIGGYDFAGTNYDAGGDTDEQLIPVPDDDPLDEGGHGTHVASTAAGMGVEGVIGKGVAPAASLYAFKVFGAEGSTNLVVDALERAMDPNGDGDLSDRVDVINMSLGSSWGVADPNDPEQVAVDLISQMGTVVVISSGNSGNASYVTGAPGVADSAITVAASTTGYVTMPVVKYNNDTQMAPYQTGNSFTTAITAPLVDVDRLDGDTPVLDENDDPLDFATGELCFPSLITDATALEGKIALVQRGICSFAEKIQNADDLGALGVIIYNDGRPEAEEFFGMNTVPATLPAGSTVHSIGLALKAFHNTTVTVGPDSVVKIVPFDAADKVASFSSRGPRAYDSKLKPEITAPGVAIYAAAMGTGSDGVSYDGTSMAAPHVSGVAALMKQAHPDWTVEQIKAAMMNTADDLNATDTKGYQVIPRTGAGRVNAFSSVNTTSIATGDADLVSLSWGTIEFDAGFANYIVPEAKQIRLQNLAETDRTYDIAVNFTSTSAGVDLQIASSVTVPQGGMVALPITLTLHPSMVFNNTLEESYGFITFTPTDGGNIVRVPFYFIQRPYNTLTELSSTKTVSADGVTPAVIDFAISGSTVSNLYPTTLVGIDPNEPEILDRGDLRAVGMRYSGTWDEGNELDMVFANWGAVHTPQNVFSETDVYLDVDRDGVPDYVLFNYNAAKLKDANDNDDQWIVLAYDLKNALFDLASPVYAYADFDSGVMAWWLFDKSVGLSDTNSRFDYAIYSYDGTGAEDEGPAGTFDMLQDPYISDLSAVNSMPPVDGAVIQLSVYMNSGAGYLTAKPLGVLLADFNGQPGTGQAYVIHLDATGIPTIYLPLIGR</sequence>
<evidence type="ECO:0000313" key="14">
    <source>
        <dbReference type="Proteomes" id="UP000055060"/>
    </source>
</evidence>
<dbReference type="InterPro" id="IPR003137">
    <property type="entry name" value="PA_domain"/>
</dbReference>
<dbReference type="InterPro" id="IPR046450">
    <property type="entry name" value="PA_dom_sf"/>
</dbReference>
<dbReference type="PROSITE" id="PS51892">
    <property type="entry name" value="SUBTILASE"/>
    <property type="match status" value="1"/>
</dbReference>
<dbReference type="PRINTS" id="PR00723">
    <property type="entry name" value="SUBTILISIN"/>
</dbReference>
<keyword evidence="6 9" id="KW-0378">Hydrolase</keyword>
<dbReference type="InterPro" id="IPR023827">
    <property type="entry name" value="Peptidase_S8_Asp-AS"/>
</dbReference>
<dbReference type="Pfam" id="PF02225">
    <property type="entry name" value="PA"/>
    <property type="match status" value="1"/>
</dbReference>
<dbReference type="CDD" id="cd07474">
    <property type="entry name" value="Peptidases_S8_subtilisin_Vpr-like"/>
    <property type="match status" value="1"/>
</dbReference>
<protein>
    <submittedName>
        <fullName evidence="13">Subtilisin-like serine protease</fullName>
    </submittedName>
</protein>
<dbReference type="InterPro" id="IPR000209">
    <property type="entry name" value="Peptidase_S8/S53_dom"/>
</dbReference>